<protein>
    <submittedName>
        <fullName evidence="2">Uncharacterized protein</fullName>
    </submittedName>
</protein>
<evidence type="ECO:0000313" key="3">
    <source>
        <dbReference type="Proteomes" id="UP000736787"/>
    </source>
</evidence>
<reference evidence="2" key="1">
    <citation type="submission" date="2018-10" db="EMBL/GenBank/DDBJ databases">
        <title>Effector identification in a new, highly contiguous assembly of the strawberry crown rot pathogen Phytophthora cactorum.</title>
        <authorList>
            <person name="Armitage A.D."/>
            <person name="Nellist C.F."/>
            <person name="Bates H."/>
            <person name="Vickerstaff R.J."/>
            <person name="Harrison R.J."/>
        </authorList>
    </citation>
    <scope>NUCLEOTIDE SEQUENCE</scope>
    <source>
        <strain evidence="2">4040</strain>
    </source>
</reference>
<dbReference type="AlphaFoldDB" id="A0A8T1B3E1"/>
<feature type="region of interest" description="Disordered" evidence="1">
    <location>
        <begin position="1"/>
        <end position="60"/>
    </location>
</feature>
<organism evidence="2 3">
    <name type="scientific">Phytophthora cactorum</name>
    <dbReference type="NCBI Taxonomy" id="29920"/>
    <lineage>
        <taxon>Eukaryota</taxon>
        <taxon>Sar</taxon>
        <taxon>Stramenopiles</taxon>
        <taxon>Oomycota</taxon>
        <taxon>Peronosporomycetes</taxon>
        <taxon>Peronosporales</taxon>
        <taxon>Peronosporaceae</taxon>
        <taxon>Phytophthora</taxon>
    </lineage>
</organism>
<evidence type="ECO:0000313" key="2">
    <source>
        <dbReference type="EMBL" id="KAG2894527.1"/>
    </source>
</evidence>
<proteinExistence type="predicted"/>
<name>A0A8T1B3E1_9STRA</name>
<dbReference type="Proteomes" id="UP000736787">
    <property type="component" value="Unassembled WGS sequence"/>
</dbReference>
<comment type="caution">
    <text evidence="2">The sequence shown here is derived from an EMBL/GenBank/DDBJ whole genome shotgun (WGS) entry which is preliminary data.</text>
</comment>
<evidence type="ECO:0000256" key="1">
    <source>
        <dbReference type="SAM" id="MobiDB-lite"/>
    </source>
</evidence>
<accession>A0A8T1B3E1</accession>
<sequence>MSSRNPKAQDRTPHSIASLENARPNISGNIRLLAPPSRDTPARSPTGSPPGLSSAEPGLRPYYRDGRVLLLHVGTQTSSSDRV</sequence>
<dbReference type="EMBL" id="RCMK01001426">
    <property type="protein sequence ID" value="KAG2894527.1"/>
    <property type="molecule type" value="Genomic_DNA"/>
</dbReference>
<gene>
    <name evidence="2" type="ORF">PC117_g23466</name>
</gene>